<feature type="domain" description="Glycosyltransferase 2-like" evidence="3">
    <location>
        <begin position="8"/>
        <end position="158"/>
    </location>
</feature>
<evidence type="ECO:0000313" key="7">
    <source>
        <dbReference type="Proteomes" id="UP000196293"/>
    </source>
</evidence>
<dbReference type="RefSeq" id="WP_087176728.1">
    <property type="nucleotide sequence ID" value="NZ_NFLS01000028.1"/>
</dbReference>
<keyword evidence="1" id="KW-0328">Glycosyltransferase</keyword>
<sequence length="357" mass="41412">MNISPIFSVIIPVYQGKDFLAKCVDRIKNQTFKNVEIILVDDGSTDGSADICDKIARKNDNVIVIHKKNGGVSSARNVGIKVSTGKWIIFVDSDDAVSKVMCENFFNYIIQNNSYDFVACNFASEKDKLLKHSTNNKVIWYLNDYKKNISLINHMLLSDYNNLPKKFKKSFGSNIILNSPCAKAYKREFLIKNNVRFQKNIKYAEDLLFNIEVLMNKAKGVYVDAPVYFYRLNLNSATKKAYVPGILENYVLFKKVAKKLVTRNNLPMLENSIDAYCAKSALWVLPADVFCKNNSIKKSMRRFYQITNSEDFSELLNWTILKKLKNVFTRKLNYKCRLVLKKNFLILFFWYRILKKE</sequence>
<dbReference type="AlphaFoldDB" id="A0A1Y4UCF9"/>
<reference evidence="5" key="2">
    <citation type="journal article" date="2018" name="BMC Genomics">
        <title>Whole genome sequencing and function prediction of 133 gut anaerobes isolated from chicken caecum in pure cultures.</title>
        <authorList>
            <person name="Medvecky M."/>
            <person name="Cejkova D."/>
            <person name="Polansky O."/>
            <person name="Karasova D."/>
            <person name="Kubasova T."/>
            <person name="Cizek A."/>
            <person name="Rychlik I."/>
        </authorList>
    </citation>
    <scope>NUCLEOTIDE SEQUENCE</scope>
    <source>
        <strain evidence="5">An101</strain>
        <strain evidence="4">An115</strain>
    </source>
</reference>
<dbReference type="SUPFAM" id="SSF53448">
    <property type="entry name" value="Nucleotide-diphospho-sugar transferases"/>
    <property type="match status" value="1"/>
</dbReference>
<dbReference type="PANTHER" id="PTHR22916">
    <property type="entry name" value="GLYCOSYLTRANSFERASE"/>
    <property type="match status" value="1"/>
</dbReference>
<dbReference type="Gene3D" id="3.90.550.10">
    <property type="entry name" value="Spore Coat Polysaccharide Biosynthesis Protein SpsA, Chain A"/>
    <property type="match status" value="1"/>
</dbReference>
<evidence type="ECO:0000313" key="5">
    <source>
        <dbReference type="EMBL" id="OUQ74363.1"/>
    </source>
</evidence>
<gene>
    <name evidence="5" type="ORF">B5E44_09905</name>
    <name evidence="4" type="ORF">B5E59_08510</name>
</gene>
<proteinExistence type="predicted"/>
<protein>
    <recommendedName>
        <fullName evidence="3">Glycosyltransferase 2-like domain-containing protein</fullName>
    </recommendedName>
</protein>
<evidence type="ECO:0000313" key="4">
    <source>
        <dbReference type="EMBL" id="OUQ55158.1"/>
    </source>
</evidence>
<keyword evidence="2" id="KW-0808">Transferase</keyword>
<name>A0A1Y4UCF9_9LACO</name>
<dbReference type="InterPro" id="IPR029044">
    <property type="entry name" value="Nucleotide-diphossugar_trans"/>
</dbReference>
<dbReference type="Proteomes" id="UP000196293">
    <property type="component" value="Unassembled WGS sequence"/>
</dbReference>
<dbReference type="Pfam" id="PF00535">
    <property type="entry name" value="Glycos_transf_2"/>
    <property type="match status" value="1"/>
</dbReference>
<keyword evidence="7" id="KW-1185">Reference proteome</keyword>
<dbReference type="EMBL" id="NFLZ01000045">
    <property type="protein sequence ID" value="OUQ74363.1"/>
    <property type="molecule type" value="Genomic_DNA"/>
</dbReference>
<dbReference type="Proteomes" id="UP000195859">
    <property type="component" value="Unassembled WGS sequence"/>
</dbReference>
<evidence type="ECO:0000256" key="1">
    <source>
        <dbReference type="ARBA" id="ARBA00022676"/>
    </source>
</evidence>
<dbReference type="InterPro" id="IPR001173">
    <property type="entry name" value="Glyco_trans_2-like"/>
</dbReference>
<dbReference type="PANTHER" id="PTHR22916:SF51">
    <property type="entry name" value="GLYCOSYLTRANSFERASE EPSH-RELATED"/>
    <property type="match status" value="1"/>
</dbReference>
<comment type="caution">
    <text evidence="5">The sequence shown here is derived from an EMBL/GenBank/DDBJ whole genome shotgun (WGS) entry which is preliminary data.</text>
</comment>
<dbReference type="CDD" id="cd00761">
    <property type="entry name" value="Glyco_tranf_GTA_type"/>
    <property type="match status" value="1"/>
</dbReference>
<evidence type="ECO:0000259" key="3">
    <source>
        <dbReference type="Pfam" id="PF00535"/>
    </source>
</evidence>
<dbReference type="GO" id="GO:0016757">
    <property type="term" value="F:glycosyltransferase activity"/>
    <property type="evidence" value="ECO:0007669"/>
    <property type="project" value="UniProtKB-KW"/>
</dbReference>
<accession>A0A1Y4UCF9</accession>
<evidence type="ECO:0000313" key="6">
    <source>
        <dbReference type="Proteomes" id="UP000195859"/>
    </source>
</evidence>
<reference evidence="6 7" key="1">
    <citation type="submission" date="2017-04" db="EMBL/GenBank/DDBJ databases">
        <title>Function of individual gut microbiota members based on whole genome sequencing of pure cultures obtained from chicken caecum.</title>
        <authorList>
            <person name="Medvecky M."/>
            <person name="Cejkova D."/>
            <person name="Polansky O."/>
            <person name="Karasova D."/>
            <person name="Kubasova T."/>
            <person name="Cizek A."/>
            <person name="Rychlik I."/>
        </authorList>
    </citation>
    <scope>NUCLEOTIDE SEQUENCE [LARGE SCALE GENOMIC DNA]</scope>
    <source>
        <strain evidence="6">An101</strain>
        <strain evidence="7">An115</strain>
    </source>
</reference>
<evidence type="ECO:0000256" key="2">
    <source>
        <dbReference type="ARBA" id="ARBA00022679"/>
    </source>
</evidence>
<organism evidence="5 6">
    <name type="scientific">Lactobacillus gallinarum</name>
    <dbReference type="NCBI Taxonomy" id="52242"/>
    <lineage>
        <taxon>Bacteria</taxon>
        <taxon>Bacillati</taxon>
        <taxon>Bacillota</taxon>
        <taxon>Bacilli</taxon>
        <taxon>Lactobacillales</taxon>
        <taxon>Lactobacillaceae</taxon>
        <taxon>Lactobacillus</taxon>
    </lineage>
</organism>
<dbReference type="EMBL" id="NFLS01000028">
    <property type="protein sequence ID" value="OUQ55158.1"/>
    <property type="molecule type" value="Genomic_DNA"/>
</dbReference>